<gene>
    <name evidence="2" type="ORF">KDK_19810</name>
</gene>
<keyword evidence="3" id="KW-1185">Reference proteome</keyword>
<name>A0A402AGD2_9CHLR</name>
<keyword evidence="1" id="KW-1133">Transmembrane helix</keyword>
<dbReference type="Proteomes" id="UP000287188">
    <property type="component" value="Unassembled WGS sequence"/>
</dbReference>
<evidence type="ECO:0000313" key="3">
    <source>
        <dbReference type="Proteomes" id="UP000287188"/>
    </source>
</evidence>
<organism evidence="2 3">
    <name type="scientific">Dictyobacter kobayashii</name>
    <dbReference type="NCBI Taxonomy" id="2014872"/>
    <lineage>
        <taxon>Bacteria</taxon>
        <taxon>Bacillati</taxon>
        <taxon>Chloroflexota</taxon>
        <taxon>Ktedonobacteria</taxon>
        <taxon>Ktedonobacterales</taxon>
        <taxon>Dictyobacteraceae</taxon>
        <taxon>Dictyobacter</taxon>
    </lineage>
</organism>
<protein>
    <submittedName>
        <fullName evidence="2">Uncharacterized protein</fullName>
    </submittedName>
</protein>
<sequence>MRLITGKKAALIWFIITIITFAVAYVLRIERNMGWSQYCFYIGILTLIIAFQAFLLANFARKGK</sequence>
<keyword evidence="1" id="KW-0472">Membrane</keyword>
<dbReference type="EMBL" id="BIFS01000001">
    <property type="protein sequence ID" value="GCE18181.1"/>
    <property type="molecule type" value="Genomic_DNA"/>
</dbReference>
<feature type="transmembrane region" description="Helical" evidence="1">
    <location>
        <begin position="40"/>
        <end position="60"/>
    </location>
</feature>
<keyword evidence="1" id="KW-0812">Transmembrane</keyword>
<comment type="caution">
    <text evidence="2">The sequence shown here is derived from an EMBL/GenBank/DDBJ whole genome shotgun (WGS) entry which is preliminary data.</text>
</comment>
<proteinExistence type="predicted"/>
<feature type="transmembrane region" description="Helical" evidence="1">
    <location>
        <begin position="9"/>
        <end position="28"/>
    </location>
</feature>
<dbReference type="AlphaFoldDB" id="A0A402AGD2"/>
<accession>A0A402AGD2</accession>
<evidence type="ECO:0000256" key="1">
    <source>
        <dbReference type="SAM" id="Phobius"/>
    </source>
</evidence>
<evidence type="ECO:0000313" key="2">
    <source>
        <dbReference type="EMBL" id="GCE18181.1"/>
    </source>
</evidence>
<reference evidence="3" key="1">
    <citation type="submission" date="2018-12" db="EMBL/GenBank/DDBJ databases">
        <title>Tengunoibacter tsumagoiensis gen. nov., sp. nov., Dictyobacter kobayashii sp. nov., D. alpinus sp. nov., and D. joshuensis sp. nov. and description of Dictyobacteraceae fam. nov. within the order Ktedonobacterales isolated from Tengu-no-mugimeshi.</title>
        <authorList>
            <person name="Wang C.M."/>
            <person name="Zheng Y."/>
            <person name="Sakai Y."/>
            <person name="Toyoda A."/>
            <person name="Minakuchi Y."/>
            <person name="Abe K."/>
            <person name="Yokota A."/>
            <person name="Yabe S."/>
        </authorList>
    </citation>
    <scope>NUCLEOTIDE SEQUENCE [LARGE SCALE GENOMIC DNA]</scope>
    <source>
        <strain evidence="3">Uno11</strain>
    </source>
</reference>